<comment type="caution">
    <text evidence="7">The sequence shown here is derived from an EMBL/GenBank/DDBJ whole genome shotgun (WGS) entry which is preliminary data.</text>
</comment>
<keyword evidence="3 5" id="KW-1133">Transmembrane helix</keyword>
<evidence type="ECO:0000256" key="3">
    <source>
        <dbReference type="ARBA" id="ARBA00022989"/>
    </source>
</evidence>
<feature type="transmembrane region" description="Helical" evidence="5">
    <location>
        <begin position="99"/>
        <end position="124"/>
    </location>
</feature>
<feature type="transmembrane region" description="Helical" evidence="5">
    <location>
        <begin position="136"/>
        <end position="156"/>
    </location>
</feature>
<dbReference type="Pfam" id="PF01794">
    <property type="entry name" value="Ferric_reduct"/>
    <property type="match status" value="1"/>
</dbReference>
<evidence type="ECO:0000259" key="6">
    <source>
        <dbReference type="Pfam" id="PF01794"/>
    </source>
</evidence>
<name>A0ABR6HTB4_9RHOB</name>
<dbReference type="EMBL" id="JACIBX010000021">
    <property type="protein sequence ID" value="MBB3713800.1"/>
    <property type="molecule type" value="Genomic_DNA"/>
</dbReference>
<feature type="transmembrane region" description="Helical" evidence="5">
    <location>
        <begin position="29"/>
        <end position="57"/>
    </location>
</feature>
<feature type="transmembrane region" description="Helical" evidence="5">
    <location>
        <begin position="162"/>
        <end position="181"/>
    </location>
</feature>
<dbReference type="RefSeq" id="WP_246391434.1">
    <property type="nucleotide sequence ID" value="NZ_JACIBX010000021.1"/>
</dbReference>
<feature type="domain" description="Ferric oxidoreductase" evidence="6">
    <location>
        <begin position="36"/>
        <end position="148"/>
    </location>
</feature>
<comment type="subcellular location">
    <subcellularLocation>
        <location evidence="1">Membrane</location>
        <topology evidence="1">Multi-pass membrane protein</topology>
    </subcellularLocation>
</comment>
<dbReference type="InterPro" id="IPR013130">
    <property type="entry name" value="Fe3_Rdtase_TM_dom"/>
</dbReference>
<accession>A0ABR6HTB4</accession>
<dbReference type="Proteomes" id="UP000576152">
    <property type="component" value="Unassembled WGS sequence"/>
</dbReference>
<proteinExistence type="predicted"/>
<evidence type="ECO:0000256" key="5">
    <source>
        <dbReference type="SAM" id="Phobius"/>
    </source>
</evidence>
<feature type="transmembrane region" description="Helical" evidence="5">
    <location>
        <begin position="69"/>
        <end position="87"/>
    </location>
</feature>
<sequence>MIWGCLAAAVSVPILIAARSPLLQWRQPIYIVGGFAGIVSLAAMLCQPLLVGGYLPGLPTRRGRRVHRVVGTVVVLSVVVHVAGLWITSPPDMIDALTFSAPTAFSAFGVISMWMLFAAAGLALARRRIGIRSWRAGHASFVSLAVLTAVAHAMLIEGTMGMVSKAVLCLLVLIATGKVMADLKIWRSFRGRNM</sequence>
<evidence type="ECO:0000313" key="7">
    <source>
        <dbReference type="EMBL" id="MBB3713800.1"/>
    </source>
</evidence>
<evidence type="ECO:0000256" key="1">
    <source>
        <dbReference type="ARBA" id="ARBA00004141"/>
    </source>
</evidence>
<organism evidence="7 8">
    <name type="scientific">Limimaricola variabilis</name>
    <dbReference type="NCBI Taxonomy" id="1492771"/>
    <lineage>
        <taxon>Bacteria</taxon>
        <taxon>Pseudomonadati</taxon>
        <taxon>Pseudomonadota</taxon>
        <taxon>Alphaproteobacteria</taxon>
        <taxon>Rhodobacterales</taxon>
        <taxon>Paracoccaceae</taxon>
        <taxon>Limimaricola</taxon>
    </lineage>
</organism>
<protein>
    <submittedName>
        <fullName evidence="7">Ferric reductase</fullName>
    </submittedName>
</protein>
<evidence type="ECO:0000313" key="8">
    <source>
        <dbReference type="Proteomes" id="UP000576152"/>
    </source>
</evidence>
<keyword evidence="2 5" id="KW-0812">Transmembrane</keyword>
<keyword evidence="8" id="KW-1185">Reference proteome</keyword>
<reference evidence="7 8" key="1">
    <citation type="submission" date="2020-08" db="EMBL/GenBank/DDBJ databases">
        <title>Genomic Encyclopedia of Type Strains, Phase III (KMG-III): the genomes of soil and plant-associated and newly described type strains.</title>
        <authorList>
            <person name="Whitman W."/>
        </authorList>
    </citation>
    <scope>NUCLEOTIDE SEQUENCE [LARGE SCALE GENOMIC DNA]</scope>
    <source>
        <strain evidence="7 8">CECT 8572</strain>
    </source>
</reference>
<evidence type="ECO:0000256" key="2">
    <source>
        <dbReference type="ARBA" id="ARBA00022692"/>
    </source>
</evidence>
<evidence type="ECO:0000256" key="4">
    <source>
        <dbReference type="ARBA" id="ARBA00023136"/>
    </source>
</evidence>
<gene>
    <name evidence="7" type="ORF">FHS00_003407</name>
</gene>
<keyword evidence="4 5" id="KW-0472">Membrane</keyword>